<sequence length="265" mass="29944">MRLYSFLILLLSIGMISSCSSEAIFPSQSTSNNDAVPIVPEVTEAPLHITFDSITYPDGKSSIEFIAEHIDGSEIFIDDYQFQWPKYVSDNEGIMYEIEKVDISKNSKHHKKELGIHKIAITILLAQTLTKESASLHIPFYVIPSLFEKGYPFQVTNEDITRTKVADTVIDNIKIDGQTVSFTINDNQKRHGNPGEVHIFSYVLDNQLTYPLFSNFDQNDKSLNVELKFAQSIDYPAKFLIKGSTLALPKWRLSFAVPITKNDDS</sequence>
<reference evidence="2 3" key="1">
    <citation type="submission" date="2017-10" db="EMBL/GenBank/DDBJ databases">
        <title>Bacillus sp. nov., a halophilic bacterium isolated from a Keqin Lake.</title>
        <authorList>
            <person name="Wang H."/>
        </authorList>
    </citation>
    <scope>NUCLEOTIDE SEQUENCE [LARGE SCALE GENOMIC DNA]</scope>
    <source>
        <strain evidence="2 3">KCTC 13187</strain>
    </source>
</reference>
<proteinExistence type="predicted"/>
<dbReference type="RefSeq" id="WP_110935062.1">
    <property type="nucleotide sequence ID" value="NZ_KZ614146.1"/>
</dbReference>
<keyword evidence="1" id="KW-0732">Signal</keyword>
<comment type="caution">
    <text evidence="2">The sequence shown here is derived from an EMBL/GenBank/DDBJ whole genome shotgun (WGS) entry which is preliminary data.</text>
</comment>
<evidence type="ECO:0000313" key="2">
    <source>
        <dbReference type="EMBL" id="RKL67775.1"/>
    </source>
</evidence>
<feature type="chain" id="PRO_5017262764" description="DUF5643 domain-containing protein" evidence="1">
    <location>
        <begin position="24"/>
        <end position="265"/>
    </location>
</feature>
<organism evidence="2 3">
    <name type="scientific">Salipaludibacillus neizhouensis</name>
    <dbReference type="NCBI Taxonomy" id="885475"/>
    <lineage>
        <taxon>Bacteria</taxon>
        <taxon>Bacillati</taxon>
        <taxon>Bacillota</taxon>
        <taxon>Bacilli</taxon>
        <taxon>Bacillales</taxon>
        <taxon>Bacillaceae</taxon>
    </lineage>
</organism>
<name>A0A3A9KJ56_9BACI</name>
<dbReference type="AlphaFoldDB" id="A0A3A9KJ56"/>
<evidence type="ECO:0008006" key="4">
    <source>
        <dbReference type="Google" id="ProtNLM"/>
    </source>
</evidence>
<dbReference type="Proteomes" id="UP000281498">
    <property type="component" value="Unassembled WGS sequence"/>
</dbReference>
<evidence type="ECO:0000313" key="3">
    <source>
        <dbReference type="Proteomes" id="UP000281498"/>
    </source>
</evidence>
<protein>
    <recommendedName>
        <fullName evidence="4">DUF5643 domain-containing protein</fullName>
    </recommendedName>
</protein>
<dbReference type="PROSITE" id="PS51257">
    <property type="entry name" value="PROKAR_LIPOPROTEIN"/>
    <property type="match status" value="1"/>
</dbReference>
<dbReference type="EMBL" id="PDOE01000003">
    <property type="protein sequence ID" value="RKL67775.1"/>
    <property type="molecule type" value="Genomic_DNA"/>
</dbReference>
<feature type="signal peptide" evidence="1">
    <location>
        <begin position="1"/>
        <end position="23"/>
    </location>
</feature>
<accession>A0A3A9KJ56</accession>
<dbReference type="OrthoDB" id="2882462at2"/>
<gene>
    <name evidence="2" type="ORF">CR203_10555</name>
</gene>
<keyword evidence="3" id="KW-1185">Reference proteome</keyword>
<evidence type="ECO:0000256" key="1">
    <source>
        <dbReference type="SAM" id="SignalP"/>
    </source>
</evidence>